<dbReference type="EMBL" id="FZOR01000038">
    <property type="protein sequence ID" value="SNT51837.1"/>
    <property type="molecule type" value="Genomic_DNA"/>
</dbReference>
<dbReference type="Proteomes" id="UP000198318">
    <property type="component" value="Unassembled WGS sequence"/>
</dbReference>
<sequence>MLEGVSRMTFYLRADLTFVCVDPTRDTDDDFDTFTDAVTDALYDLADVDEGIIDPDITVKITERWAGILMGITADTEADAVRLFSANVRAALHAAGCGTPDWPIFRPTNPVPEVQPADFTRT</sequence>
<organism evidence="1 2">
    <name type="scientific">Actinomadura meyerae</name>
    <dbReference type="NCBI Taxonomy" id="240840"/>
    <lineage>
        <taxon>Bacteria</taxon>
        <taxon>Bacillati</taxon>
        <taxon>Actinomycetota</taxon>
        <taxon>Actinomycetes</taxon>
        <taxon>Streptosporangiales</taxon>
        <taxon>Thermomonosporaceae</taxon>
        <taxon>Actinomadura</taxon>
    </lineage>
</organism>
<accession>A0A239NA16</accession>
<proteinExistence type="predicted"/>
<protein>
    <submittedName>
        <fullName evidence="1">Uncharacterized protein</fullName>
    </submittedName>
</protein>
<dbReference type="AlphaFoldDB" id="A0A239NA16"/>
<keyword evidence="2" id="KW-1185">Reference proteome</keyword>
<reference evidence="1 2" key="1">
    <citation type="submission" date="2017-06" db="EMBL/GenBank/DDBJ databases">
        <authorList>
            <person name="Kim H.J."/>
            <person name="Triplett B.A."/>
        </authorList>
    </citation>
    <scope>NUCLEOTIDE SEQUENCE [LARGE SCALE GENOMIC DNA]</scope>
    <source>
        <strain evidence="1 2">DSM 44715</strain>
    </source>
</reference>
<gene>
    <name evidence="1" type="ORF">SAMN05443665_103834</name>
</gene>
<evidence type="ECO:0000313" key="1">
    <source>
        <dbReference type="EMBL" id="SNT51837.1"/>
    </source>
</evidence>
<evidence type="ECO:0000313" key="2">
    <source>
        <dbReference type="Proteomes" id="UP000198318"/>
    </source>
</evidence>
<name>A0A239NA16_9ACTN</name>